<reference evidence="1 2" key="1">
    <citation type="journal article" date="2019" name="Commun. Biol.">
        <title>The bagworm genome reveals a unique fibroin gene that provides high tensile strength.</title>
        <authorList>
            <person name="Kono N."/>
            <person name="Nakamura H."/>
            <person name="Ohtoshi R."/>
            <person name="Tomita M."/>
            <person name="Numata K."/>
            <person name="Arakawa K."/>
        </authorList>
    </citation>
    <scope>NUCLEOTIDE SEQUENCE [LARGE SCALE GENOMIC DNA]</scope>
</reference>
<comment type="caution">
    <text evidence="1">The sequence shown here is derived from an EMBL/GenBank/DDBJ whole genome shotgun (WGS) entry which is preliminary data.</text>
</comment>
<evidence type="ECO:0000313" key="1">
    <source>
        <dbReference type="EMBL" id="GBP28773.1"/>
    </source>
</evidence>
<dbReference type="OrthoDB" id="10017160at2759"/>
<dbReference type="EMBL" id="BGZK01000211">
    <property type="protein sequence ID" value="GBP28773.1"/>
    <property type="molecule type" value="Genomic_DNA"/>
</dbReference>
<gene>
    <name evidence="1" type="ORF">EVAR_19815_1</name>
</gene>
<keyword evidence="2" id="KW-1185">Reference proteome</keyword>
<proteinExistence type="predicted"/>
<accession>A0A4C1UQM3</accession>
<evidence type="ECO:0008006" key="3">
    <source>
        <dbReference type="Google" id="ProtNLM"/>
    </source>
</evidence>
<evidence type="ECO:0000313" key="2">
    <source>
        <dbReference type="Proteomes" id="UP000299102"/>
    </source>
</evidence>
<organism evidence="1 2">
    <name type="scientific">Eumeta variegata</name>
    <name type="common">Bagworm moth</name>
    <name type="synonym">Eumeta japonica</name>
    <dbReference type="NCBI Taxonomy" id="151549"/>
    <lineage>
        <taxon>Eukaryota</taxon>
        <taxon>Metazoa</taxon>
        <taxon>Ecdysozoa</taxon>
        <taxon>Arthropoda</taxon>
        <taxon>Hexapoda</taxon>
        <taxon>Insecta</taxon>
        <taxon>Pterygota</taxon>
        <taxon>Neoptera</taxon>
        <taxon>Endopterygota</taxon>
        <taxon>Lepidoptera</taxon>
        <taxon>Glossata</taxon>
        <taxon>Ditrysia</taxon>
        <taxon>Tineoidea</taxon>
        <taxon>Psychidae</taxon>
        <taxon>Oiketicinae</taxon>
        <taxon>Eumeta</taxon>
    </lineage>
</organism>
<name>A0A4C1UQM3_EUMVA</name>
<dbReference type="AlphaFoldDB" id="A0A4C1UQM3"/>
<sequence>MKNLIQDNQRIAYEEIQRILQIESRRVHDILNGNLCLRSTCSRWVVQNLKQAQKQVLIVWYSDKIVKFKAGCSRCDQDNIPGDESLIYQCDPETMRPSSVKLSKKHKRDFNSKILSLVYLVSETHMK</sequence>
<dbReference type="Proteomes" id="UP000299102">
    <property type="component" value="Unassembled WGS sequence"/>
</dbReference>
<protein>
    <recommendedName>
        <fullName evidence="3">Mariner Mos1 transposase</fullName>
    </recommendedName>
</protein>